<dbReference type="SUPFAM" id="SSF50331">
    <property type="entry name" value="MOP-like"/>
    <property type="match status" value="1"/>
</dbReference>
<name>A0A0J0YR98_9NEIS</name>
<sequence>MILEVSDLHLQFGSKTVLNHFGFNLKKGEIACLLGASGCGKTTALRAIAGFEQPPNGSISLNGRTLSDGNSFVPPHQRRIGMVFQDYALFPHLTVADNIAFGIHRQTTNERKQRVDELLLLIGMQGYGERYPHELSGGQQQRVALARALAPKPDLILLDEPFSNLDADLRARLSKEVRQLLKKENTSAVLVTHDQQEAFSMADKIGIMSAGSLQQWDTPYNLYHHPANAEAAAFIGEGVLLRGQTISTHCIRLACGDFCGTVPIACQSYQEVDVLIRPDDIIHDDHSPVQAEVLAKDFKGSYFTYTLRLDSGEEVLAHVPGHHDHPVGSRIGIHMQIENLIAFPPSANNKAAKPLSAK</sequence>
<dbReference type="InterPro" id="IPR050093">
    <property type="entry name" value="ABC_SmlMolc_Importer"/>
</dbReference>
<keyword evidence="8" id="KW-0472">Membrane</keyword>
<dbReference type="OrthoDB" id="5298774at2"/>
<dbReference type="PANTHER" id="PTHR42781">
    <property type="entry name" value="SPERMIDINE/PUTRESCINE IMPORT ATP-BINDING PROTEIN POTA"/>
    <property type="match status" value="1"/>
</dbReference>
<dbReference type="GO" id="GO:0015697">
    <property type="term" value="P:quaternary ammonium group transport"/>
    <property type="evidence" value="ECO:0007669"/>
    <property type="project" value="UniProtKB-ARBA"/>
</dbReference>
<comment type="caution">
    <text evidence="10">The sequence shown here is derived from an EMBL/GenBank/DDBJ whole genome shotgun (WGS) entry which is preliminary data.</text>
</comment>
<dbReference type="CDD" id="cd03259">
    <property type="entry name" value="ABC_Carb_Solutes_like"/>
    <property type="match status" value="1"/>
</dbReference>
<evidence type="ECO:0000313" key="10">
    <source>
        <dbReference type="EMBL" id="KLT72652.1"/>
    </source>
</evidence>
<gene>
    <name evidence="10" type="ORF">PL75_07135</name>
</gene>
<keyword evidence="1" id="KW-0813">Transport</keyword>
<evidence type="ECO:0000256" key="1">
    <source>
        <dbReference type="ARBA" id="ARBA00022448"/>
    </source>
</evidence>
<dbReference type="STRING" id="1470200.PL75_07135"/>
<evidence type="ECO:0000256" key="4">
    <source>
        <dbReference type="ARBA" id="ARBA00022741"/>
    </source>
</evidence>
<keyword evidence="5" id="KW-0067">ATP-binding</keyword>
<keyword evidence="11" id="KW-1185">Reference proteome</keyword>
<dbReference type="GO" id="GO:0005524">
    <property type="term" value="F:ATP binding"/>
    <property type="evidence" value="ECO:0007669"/>
    <property type="project" value="UniProtKB-KW"/>
</dbReference>
<dbReference type="GO" id="GO:0015408">
    <property type="term" value="F:ABC-type ferric iron transporter activity"/>
    <property type="evidence" value="ECO:0007669"/>
    <property type="project" value="InterPro"/>
</dbReference>
<evidence type="ECO:0000256" key="3">
    <source>
        <dbReference type="ARBA" id="ARBA00022496"/>
    </source>
</evidence>
<dbReference type="InterPro" id="IPR013611">
    <property type="entry name" value="Transp-assoc_OB_typ2"/>
</dbReference>
<protein>
    <recommendedName>
        <fullName evidence="9">ABC transporter domain-containing protein</fullName>
    </recommendedName>
</protein>
<reference evidence="10 11" key="1">
    <citation type="submission" date="2014-11" db="EMBL/GenBank/DDBJ databases">
        <title>Genome of a novel goose pathogen.</title>
        <authorList>
            <person name="Hansen C.M."/>
            <person name="Hueffer K."/>
            <person name="Choi S.C."/>
        </authorList>
    </citation>
    <scope>NUCLEOTIDE SEQUENCE [LARGE SCALE GENOMIC DNA]</scope>
    <source>
        <strain evidence="10 11">KH1503</strain>
    </source>
</reference>
<dbReference type="RefSeq" id="WP_047761235.1">
    <property type="nucleotide sequence ID" value="NZ_CP091510.1"/>
</dbReference>
<dbReference type="InterPro" id="IPR003439">
    <property type="entry name" value="ABC_transporter-like_ATP-bd"/>
</dbReference>
<keyword evidence="3" id="KW-0410">Iron transport</keyword>
<dbReference type="SMART" id="SM00382">
    <property type="entry name" value="AAA"/>
    <property type="match status" value="1"/>
</dbReference>
<evidence type="ECO:0000256" key="6">
    <source>
        <dbReference type="ARBA" id="ARBA00023004"/>
    </source>
</evidence>
<dbReference type="Pfam" id="PF08402">
    <property type="entry name" value="TOBE_2"/>
    <property type="match status" value="1"/>
</dbReference>
<dbReference type="InterPro" id="IPR008995">
    <property type="entry name" value="Mo/tungstate-bd_C_term_dom"/>
</dbReference>
<dbReference type="PANTHER" id="PTHR42781:SF4">
    <property type="entry name" value="SPERMIDINE_PUTRESCINE IMPORT ATP-BINDING PROTEIN POTA"/>
    <property type="match status" value="1"/>
</dbReference>
<dbReference type="AlphaFoldDB" id="A0A0J0YR98"/>
<feature type="domain" description="ABC transporter" evidence="9">
    <location>
        <begin position="3"/>
        <end position="235"/>
    </location>
</feature>
<dbReference type="SUPFAM" id="SSF52540">
    <property type="entry name" value="P-loop containing nucleoside triphosphate hydrolases"/>
    <property type="match status" value="1"/>
</dbReference>
<dbReference type="PATRIC" id="fig|1470200.3.peg.295"/>
<accession>A0A0J0YR98</accession>
<dbReference type="GO" id="GO:0016887">
    <property type="term" value="F:ATP hydrolysis activity"/>
    <property type="evidence" value="ECO:0007669"/>
    <property type="project" value="InterPro"/>
</dbReference>
<keyword evidence="4" id="KW-0547">Nucleotide-binding</keyword>
<dbReference type="FunFam" id="3.40.50.300:FF:000425">
    <property type="entry name" value="Probable ABC transporter, ATP-binding subunit"/>
    <property type="match status" value="1"/>
</dbReference>
<evidence type="ECO:0000256" key="7">
    <source>
        <dbReference type="ARBA" id="ARBA00023065"/>
    </source>
</evidence>
<evidence type="ECO:0000256" key="8">
    <source>
        <dbReference type="ARBA" id="ARBA00023136"/>
    </source>
</evidence>
<evidence type="ECO:0000259" key="9">
    <source>
        <dbReference type="PROSITE" id="PS50893"/>
    </source>
</evidence>
<evidence type="ECO:0000313" key="11">
    <source>
        <dbReference type="Proteomes" id="UP000036027"/>
    </source>
</evidence>
<proteinExistence type="predicted"/>
<dbReference type="GO" id="GO:0043190">
    <property type="term" value="C:ATP-binding cassette (ABC) transporter complex"/>
    <property type="evidence" value="ECO:0007669"/>
    <property type="project" value="InterPro"/>
</dbReference>
<dbReference type="EMBL" id="JTDO01000010">
    <property type="protein sequence ID" value="KLT72652.1"/>
    <property type="molecule type" value="Genomic_DNA"/>
</dbReference>
<dbReference type="PROSITE" id="PS00211">
    <property type="entry name" value="ABC_TRANSPORTER_1"/>
    <property type="match status" value="1"/>
</dbReference>
<dbReference type="InterPro" id="IPR015853">
    <property type="entry name" value="ABC_transpr_FbpC"/>
</dbReference>
<dbReference type="InterPro" id="IPR027417">
    <property type="entry name" value="P-loop_NTPase"/>
</dbReference>
<dbReference type="Pfam" id="PF00005">
    <property type="entry name" value="ABC_tran"/>
    <property type="match status" value="1"/>
</dbReference>
<evidence type="ECO:0000256" key="2">
    <source>
        <dbReference type="ARBA" id="ARBA00022475"/>
    </source>
</evidence>
<dbReference type="Proteomes" id="UP000036027">
    <property type="component" value="Unassembled WGS sequence"/>
</dbReference>
<keyword evidence="7" id="KW-0406">Ion transport</keyword>
<dbReference type="InterPro" id="IPR017871">
    <property type="entry name" value="ABC_transporter-like_CS"/>
</dbReference>
<evidence type="ECO:0000256" key="5">
    <source>
        <dbReference type="ARBA" id="ARBA00022840"/>
    </source>
</evidence>
<dbReference type="PROSITE" id="PS50893">
    <property type="entry name" value="ABC_TRANSPORTER_2"/>
    <property type="match status" value="1"/>
</dbReference>
<dbReference type="InterPro" id="IPR003593">
    <property type="entry name" value="AAA+_ATPase"/>
</dbReference>
<keyword evidence="6" id="KW-0408">Iron</keyword>
<organism evidence="10 11">
    <name type="scientific">Neisseria arctica</name>
    <dbReference type="NCBI Taxonomy" id="1470200"/>
    <lineage>
        <taxon>Bacteria</taxon>
        <taxon>Pseudomonadati</taxon>
        <taxon>Pseudomonadota</taxon>
        <taxon>Betaproteobacteria</taxon>
        <taxon>Neisseriales</taxon>
        <taxon>Neisseriaceae</taxon>
        <taxon>Neisseria</taxon>
    </lineage>
</organism>
<dbReference type="Gene3D" id="3.40.50.300">
    <property type="entry name" value="P-loop containing nucleotide triphosphate hydrolases"/>
    <property type="match status" value="1"/>
</dbReference>
<keyword evidence="2" id="KW-1003">Cell membrane</keyword>